<dbReference type="InterPro" id="IPR037401">
    <property type="entry name" value="SnoaL-like"/>
</dbReference>
<protein>
    <submittedName>
        <fullName evidence="2">Epoxide hydrolase</fullName>
    </submittedName>
</protein>
<dbReference type="Pfam" id="PF12680">
    <property type="entry name" value="SnoaL_2"/>
    <property type="match status" value="1"/>
</dbReference>
<dbReference type="Proteomes" id="UP000467193">
    <property type="component" value="Chromosome"/>
</dbReference>
<sequence length="149" mass="16314">MGGDGEVTAPCEHASTGYRPVMTDMAERFTSALGELHGSKDVEPLVLLFGEDATLTKAGLPHQEKGKDGARTFWEQYRDVFGDIESDFSHQVVDGDLVVLEWTSNGTLRDGSDFTYDGVSIFEADGDSITAFRTYYDTAAFLSAEAKKR</sequence>
<evidence type="ECO:0000259" key="1">
    <source>
        <dbReference type="Pfam" id="PF12680"/>
    </source>
</evidence>
<gene>
    <name evidence="2" type="ORF">MSEDJ_43500</name>
</gene>
<dbReference type="EMBL" id="AP022588">
    <property type="protein sequence ID" value="BBY30254.1"/>
    <property type="molecule type" value="Genomic_DNA"/>
</dbReference>
<proteinExistence type="predicted"/>
<feature type="domain" description="SnoaL-like" evidence="1">
    <location>
        <begin position="39"/>
        <end position="131"/>
    </location>
</feature>
<dbReference type="GO" id="GO:0016787">
    <property type="term" value="F:hydrolase activity"/>
    <property type="evidence" value="ECO:0007669"/>
    <property type="project" value="UniProtKB-KW"/>
</dbReference>
<dbReference type="AlphaFoldDB" id="A0A7I7QVC0"/>
<keyword evidence="2" id="KW-0378">Hydrolase</keyword>
<evidence type="ECO:0000313" key="3">
    <source>
        <dbReference type="Proteomes" id="UP000467193"/>
    </source>
</evidence>
<evidence type="ECO:0000313" key="2">
    <source>
        <dbReference type="EMBL" id="BBY30254.1"/>
    </source>
</evidence>
<dbReference type="SUPFAM" id="SSF54427">
    <property type="entry name" value="NTF2-like"/>
    <property type="match status" value="1"/>
</dbReference>
<keyword evidence="3" id="KW-1185">Reference proteome</keyword>
<dbReference type="KEGG" id="msei:MSEDJ_43500"/>
<dbReference type="Gene3D" id="3.10.450.50">
    <property type="match status" value="1"/>
</dbReference>
<name>A0A7I7QVC0_9MYCO</name>
<accession>A0A7I7QVC0</accession>
<dbReference type="InterPro" id="IPR032710">
    <property type="entry name" value="NTF2-like_dom_sf"/>
</dbReference>
<organism evidence="2 3">
    <name type="scientific">Mycolicibacterium sediminis</name>
    <dbReference type="NCBI Taxonomy" id="1286180"/>
    <lineage>
        <taxon>Bacteria</taxon>
        <taxon>Bacillati</taxon>
        <taxon>Actinomycetota</taxon>
        <taxon>Actinomycetes</taxon>
        <taxon>Mycobacteriales</taxon>
        <taxon>Mycobacteriaceae</taxon>
        <taxon>Mycolicibacterium</taxon>
    </lineage>
</organism>
<reference evidence="2 3" key="1">
    <citation type="journal article" date="2019" name="Emerg. Microbes Infect.">
        <title>Comprehensive subspecies identification of 175 nontuberculous mycobacteria species based on 7547 genomic profiles.</title>
        <authorList>
            <person name="Matsumoto Y."/>
            <person name="Kinjo T."/>
            <person name="Motooka D."/>
            <person name="Nabeya D."/>
            <person name="Jung N."/>
            <person name="Uechi K."/>
            <person name="Horii T."/>
            <person name="Iida T."/>
            <person name="Fujita J."/>
            <person name="Nakamura S."/>
        </authorList>
    </citation>
    <scope>NUCLEOTIDE SEQUENCE [LARGE SCALE GENOMIC DNA]</scope>
    <source>
        <strain evidence="2 3">JCM 17899</strain>
    </source>
</reference>